<dbReference type="PROSITE" id="PS50181">
    <property type="entry name" value="FBOX"/>
    <property type="match status" value="1"/>
</dbReference>
<sequence length="538" mass="60781">MNSLCLPEDVLARIFLYCDVSDLFSCKLVSRSMASTVEHDVYLQYKIELAVNGMVDLSNAGLDEHTGDPTHLPVVARLQKLREYATRFRSGKFKDSYWEYSWERGTVDTNGWEVQLAFGSAISYVVIKPPQQEISVCAPPLLDGGMRRWTIPLTAFPADVVTAVSLDLSQDLLIVAQLVPNSLGVKAHVRSFSEPAVPHADAARPIFSTEPLVLRVLEPGVERTRITYVQIHRHVVAWMLTVDGHDSSDVEVWDWKTGYLIWRCHFYLGVTFTLLDQSFLAIVPNASDALLVYRHDLPEADPITTRSRQILELRLPGRPRAETAITRIQETSIPVRPSSTVPFWPDPDLRMFVVVLGDCSALLIPYSTFRTLLYHPESVRTSPRGRAKPIPWKNWGPQATLLLHLPYAERVNFWTYWKMRYCYSYGSRVAISCYSDYGTSHTGEVFVFDLNPWAAREARRYPPTMSPDSRYLDTPTTAKAAFGTERAAIPHAILHEGGLSRSFGQAPPVLAMDHRGYTTVYTQDLVSSRYLGSISFYV</sequence>
<dbReference type="AlphaFoldDB" id="A0A5C2S769"/>
<dbReference type="InterPro" id="IPR036047">
    <property type="entry name" value="F-box-like_dom_sf"/>
</dbReference>
<protein>
    <recommendedName>
        <fullName evidence="1">F-box domain-containing protein</fullName>
    </recommendedName>
</protein>
<dbReference type="CDD" id="cd09917">
    <property type="entry name" value="F-box_SF"/>
    <property type="match status" value="1"/>
</dbReference>
<dbReference type="EMBL" id="ML122269">
    <property type="protein sequence ID" value="RPD59570.1"/>
    <property type="molecule type" value="Genomic_DNA"/>
</dbReference>
<evidence type="ECO:0000313" key="3">
    <source>
        <dbReference type="Proteomes" id="UP000313359"/>
    </source>
</evidence>
<proteinExistence type="predicted"/>
<evidence type="ECO:0000313" key="2">
    <source>
        <dbReference type="EMBL" id="RPD59570.1"/>
    </source>
</evidence>
<name>A0A5C2S769_9APHY</name>
<accession>A0A5C2S769</accession>
<dbReference type="InterPro" id="IPR001810">
    <property type="entry name" value="F-box_dom"/>
</dbReference>
<dbReference type="Proteomes" id="UP000313359">
    <property type="component" value="Unassembled WGS sequence"/>
</dbReference>
<organism evidence="2 3">
    <name type="scientific">Lentinus tigrinus ALCF2SS1-6</name>
    <dbReference type="NCBI Taxonomy" id="1328759"/>
    <lineage>
        <taxon>Eukaryota</taxon>
        <taxon>Fungi</taxon>
        <taxon>Dikarya</taxon>
        <taxon>Basidiomycota</taxon>
        <taxon>Agaricomycotina</taxon>
        <taxon>Agaricomycetes</taxon>
        <taxon>Polyporales</taxon>
        <taxon>Polyporaceae</taxon>
        <taxon>Lentinus</taxon>
    </lineage>
</organism>
<evidence type="ECO:0000259" key="1">
    <source>
        <dbReference type="PROSITE" id="PS50181"/>
    </source>
</evidence>
<dbReference type="SUPFAM" id="SSF81383">
    <property type="entry name" value="F-box domain"/>
    <property type="match status" value="1"/>
</dbReference>
<dbReference type="OrthoDB" id="2745718at2759"/>
<feature type="domain" description="F-box" evidence="1">
    <location>
        <begin position="1"/>
        <end position="46"/>
    </location>
</feature>
<gene>
    <name evidence="2" type="ORF">L227DRAFT_653869</name>
</gene>
<keyword evidence="3" id="KW-1185">Reference proteome</keyword>
<dbReference type="Gene3D" id="1.20.1280.50">
    <property type="match status" value="1"/>
</dbReference>
<dbReference type="SMART" id="SM00256">
    <property type="entry name" value="FBOX"/>
    <property type="match status" value="1"/>
</dbReference>
<reference evidence="2" key="1">
    <citation type="journal article" date="2018" name="Genome Biol. Evol.">
        <title>Genomics and development of Lentinus tigrinus, a white-rot wood-decaying mushroom with dimorphic fruiting bodies.</title>
        <authorList>
            <person name="Wu B."/>
            <person name="Xu Z."/>
            <person name="Knudson A."/>
            <person name="Carlson A."/>
            <person name="Chen N."/>
            <person name="Kovaka S."/>
            <person name="LaButti K."/>
            <person name="Lipzen A."/>
            <person name="Pennachio C."/>
            <person name="Riley R."/>
            <person name="Schakwitz W."/>
            <person name="Umezawa K."/>
            <person name="Ohm R.A."/>
            <person name="Grigoriev I.V."/>
            <person name="Nagy L.G."/>
            <person name="Gibbons J."/>
            <person name="Hibbett D."/>
        </authorList>
    </citation>
    <scope>NUCLEOTIDE SEQUENCE [LARGE SCALE GENOMIC DNA]</scope>
    <source>
        <strain evidence="2">ALCF2SS1-6</strain>
    </source>
</reference>
<dbReference type="Pfam" id="PF00646">
    <property type="entry name" value="F-box"/>
    <property type="match status" value="1"/>
</dbReference>